<reference evidence="1 2" key="1">
    <citation type="submission" date="2019-11" db="EMBL/GenBank/DDBJ databases">
        <title>Agromyces kandeliae sp. nov., isolated from mangrove soil.</title>
        <authorList>
            <person name="Wang R."/>
        </authorList>
    </citation>
    <scope>NUCLEOTIDE SEQUENCE [LARGE SCALE GENOMIC DNA]</scope>
    <source>
        <strain evidence="1 2">JCM 11433</strain>
    </source>
</reference>
<organism evidence="1 2">
    <name type="scientific">Agromyces bracchium</name>
    <dbReference type="NCBI Taxonomy" id="88376"/>
    <lineage>
        <taxon>Bacteria</taxon>
        <taxon>Bacillati</taxon>
        <taxon>Actinomycetota</taxon>
        <taxon>Actinomycetes</taxon>
        <taxon>Micrococcales</taxon>
        <taxon>Microbacteriaceae</taxon>
        <taxon>Agromyces</taxon>
    </lineage>
</organism>
<gene>
    <name evidence="1" type="ORF">GJ743_07585</name>
</gene>
<name>A0A6I3M670_9MICO</name>
<dbReference type="OrthoDB" id="5004802at2"/>
<dbReference type="AlphaFoldDB" id="A0A6I3M670"/>
<comment type="caution">
    <text evidence="1">The sequence shown here is derived from an EMBL/GenBank/DDBJ whole genome shotgun (WGS) entry which is preliminary data.</text>
</comment>
<evidence type="ECO:0000313" key="1">
    <source>
        <dbReference type="EMBL" id="MTH68228.1"/>
    </source>
</evidence>
<accession>A0A6I3M670</accession>
<keyword evidence="2" id="KW-1185">Reference proteome</keyword>
<protein>
    <submittedName>
        <fullName evidence="1">Uncharacterized protein</fullName>
    </submittedName>
</protein>
<sequence>MPKMRRTTQHPSLLPGWTIEFGDDGRTMTVIAPEGVRLTGDILRGIGWADAVDAAGMNAPEIDAHWLAEFTSERPLRRPRGGSAEFDAEVARLYRKAVLAGLTPREAIAALHGVDAQTAGKWITEAKRNGVIGSLTEERSLALRELGEG</sequence>
<dbReference type="RefSeq" id="WP_155051292.1">
    <property type="nucleotide sequence ID" value="NZ_BAAAIB010000013.1"/>
</dbReference>
<proteinExistence type="predicted"/>
<dbReference type="Proteomes" id="UP000433071">
    <property type="component" value="Unassembled WGS sequence"/>
</dbReference>
<dbReference type="EMBL" id="WMLB01000019">
    <property type="protein sequence ID" value="MTH68228.1"/>
    <property type="molecule type" value="Genomic_DNA"/>
</dbReference>
<evidence type="ECO:0000313" key="2">
    <source>
        <dbReference type="Proteomes" id="UP000433071"/>
    </source>
</evidence>